<feature type="repeat" description="ANK" evidence="3">
    <location>
        <begin position="160"/>
        <end position="189"/>
    </location>
</feature>
<dbReference type="Proteomes" id="UP001430953">
    <property type="component" value="Unassembled WGS sequence"/>
</dbReference>
<keyword evidence="1" id="KW-0677">Repeat</keyword>
<feature type="repeat" description="ANK" evidence="3">
    <location>
        <begin position="124"/>
        <end position="156"/>
    </location>
</feature>
<dbReference type="FunFam" id="1.25.40.20:FF:000356">
    <property type="entry name" value="Poly [ADP-ribose] polymerase"/>
    <property type="match status" value="1"/>
</dbReference>
<evidence type="ECO:0000313" key="5">
    <source>
        <dbReference type="Proteomes" id="UP001430953"/>
    </source>
</evidence>
<feature type="repeat" description="ANK" evidence="3">
    <location>
        <begin position="280"/>
        <end position="312"/>
    </location>
</feature>
<dbReference type="PANTHER" id="PTHR24171:SF10">
    <property type="entry name" value="ANKYRIN REPEAT DOMAIN-CONTAINING PROTEIN 29-LIKE"/>
    <property type="match status" value="1"/>
</dbReference>
<dbReference type="Pfam" id="PF12796">
    <property type="entry name" value="Ank_2"/>
    <property type="match status" value="3"/>
</dbReference>
<feature type="repeat" description="ANK" evidence="3">
    <location>
        <begin position="244"/>
        <end position="279"/>
    </location>
</feature>
<dbReference type="Gene3D" id="1.25.40.20">
    <property type="entry name" value="Ankyrin repeat-containing domain"/>
    <property type="match status" value="4"/>
</dbReference>
<organism evidence="4 5">
    <name type="scientific">Cardiocondyla obscurior</name>
    <dbReference type="NCBI Taxonomy" id="286306"/>
    <lineage>
        <taxon>Eukaryota</taxon>
        <taxon>Metazoa</taxon>
        <taxon>Ecdysozoa</taxon>
        <taxon>Arthropoda</taxon>
        <taxon>Hexapoda</taxon>
        <taxon>Insecta</taxon>
        <taxon>Pterygota</taxon>
        <taxon>Neoptera</taxon>
        <taxon>Endopterygota</taxon>
        <taxon>Hymenoptera</taxon>
        <taxon>Apocrita</taxon>
        <taxon>Aculeata</taxon>
        <taxon>Formicoidea</taxon>
        <taxon>Formicidae</taxon>
        <taxon>Myrmicinae</taxon>
        <taxon>Cardiocondyla</taxon>
    </lineage>
</organism>
<protein>
    <recommendedName>
        <fullName evidence="6">Ankyrin repeat protein</fullName>
    </recommendedName>
</protein>
<accession>A0AAW2F9I2</accession>
<evidence type="ECO:0000256" key="1">
    <source>
        <dbReference type="ARBA" id="ARBA00022737"/>
    </source>
</evidence>
<dbReference type="PROSITE" id="PS50088">
    <property type="entry name" value="ANK_REPEAT"/>
    <property type="match status" value="6"/>
</dbReference>
<evidence type="ECO:0008006" key="6">
    <source>
        <dbReference type="Google" id="ProtNLM"/>
    </source>
</evidence>
<dbReference type="EMBL" id="JADYXP020000013">
    <property type="protein sequence ID" value="KAL0111209.1"/>
    <property type="molecule type" value="Genomic_DNA"/>
</dbReference>
<evidence type="ECO:0000313" key="4">
    <source>
        <dbReference type="EMBL" id="KAL0111209.1"/>
    </source>
</evidence>
<feature type="repeat" description="ANK" evidence="3">
    <location>
        <begin position="443"/>
        <end position="475"/>
    </location>
</feature>
<dbReference type="FunFam" id="1.25.40.20:FF:000009">
    <property type="entry name" value="Poly [ADP-ribose] polymerase"/>
    <property type="match status" value="1"/>
</dbReference>
<comment type="caution">
    <text evidence="4">The sequence shown here is derived from an EMBL/GenBank/DDBJ whole genome shotgun (WGS) entry which is preliminary data.</text>
</comment>
<evidence type="ECO:0000256" key="2">
    <source>
        <dbReference type="ARBA" id="ARBA00023043"/>
    </source>
</evidence>
<reference evidence="4 5" key="1">
    <citation type="submission" date="2023-03" db="EMBL/GenBank/DDBJ databases">
        <title>High recombination rates correlate with genetic variation in Cardiocondyla obscurior ants.</title>
        <authorList>
            <person name="Errbii M."/>
        </authorList>
    </citation>
    <scope>NUCLEOTIDE SEQUENCE [LARGE SCALE GENOMIC DNA]</scope>
    <source>
        <strain evidence="4">Alpha-2009</strain>
        <tissue evidence="4">Whole body</tissue>
    </source>
</reference>
<sequence>MEMASNFFIFICTRQGKIDVCITLLQHGADVNIRNTEGKTALEVADVSTKPVLTGEYRKDELLEAARSGNEERLLQLLNPLNVNCHASDGRRSTPLHLAAGYNRSRVVQILLQNGADVHAKDKGGLVPLHNACSYGHFEVTEALLKHGAAVNASDLWTFTPLHEAASKSRAEVCSLLLSEGADPTQLNCHSKSAIDVAPTLELQERLAYEYKGHCLLDACRQADLTKLKKYLSQEIVNFKHPYTGDTPMHCAVASPYPKRKQVIEALIRKNAAMNEKNKDFLTPLHVATDHSHYDAMDILLRHNAKVNALDGLGQTALHRYFCSGKSLVSILSQEMSDSVLRLFVCNTSINYFLTRCAREDNVQACRILLSYNIDPSIVSLQGYTAAQISAENVLKILLDPPNGTDDVEAQLLEASKSGDLAAVERILQANPHAVNCRDLDGRHSTPLHFAAGFNRVPVVEYLLAHGADVHAKDKG</sequence>
<dbReference type="SUPFAM" id="SSF48403">
    <property type="entry name" value="Ankyrin repeat"/>
    <property type="match status" value="2"/>
</dbReference>
<name>A0AAW2F9I2_9HYME</name>
<keyword evidence="5" id="KW-1185">Reference proteome</keyword>
<dbReference type="AlphaFoldDB" id="A0AAW2F9I2"/>
<dbReference type="PRINTS" id="PR01415">
    <property type="entry name" value="ANKYRIN"/>
</dbReference>
<proteinExistence type="predicted"/>
<feature type="repeat" description="ANK" evidence="3">
    <location>
        <begin position="91"/>
        <end position="123"/>
    </location>
</feature>
<dbReference type="PANTHER" id="PTHR24171">
    <property type="entry name" value="ANKYRIN REPEAT DOMAIN-CONTAINING PROTEIN 39-RELATED"/>
    <property type="match status" value="1"/>
</dbReference>
<dbReference type="SMART" id="SM00248">
    <property type="entry name" value="ANK"/>
    <property type="match status" value="9"/>
</dbReference>
<keyword evidence="2 3" id="KW-0040">ANK repeat</keyword>
<dbReference type="PROSITE" id="PS50297">
    <property type="entry name" value="ANK_REP_REGION"/>
    <property type="match status" value="5"/>
</dbReference>
<evidence type="ECO:0000256" key="3">
    <source>
        <dbReference type="PROSITE-ProRule" id="PRU00023"/>
    </source>
</evidence>
<gene>
    <name evidence="4" type="ORF">PUN28_012841</name>
</gene>
<dbReference type="InterPro" id="IPR036770">
    <property type="entry name" value="Ankyrin_rpt-contain_sf"/>
</dbReference>
<dbReference type="Pfam" id="PF00023">
    <property type="entry name" value="Ank"/>
    <property type="match status" value="1"/>
</dbReference>
<dbReference type="InterPro" id="IPR002110">
    <property type="entry name" value="Ankyrin_rpt"/>
</dbReference>